<dbReference type="EMBL" id="BAAACR010000002">
    <property type="protein sequence ID" value="GAA0203214.1"/>
    <property type="molecule type" value="Genomic_DNA"/>
</dbReference>
<comment type="caution">
    <text evidence="1">The sequence shown here is derived from an EMBL/GenBank/DDBJ whole genome shotgun (WGS) entry which is preliminary data.</text>
</comment>
<reference evidence="1 2" key="1">
    <citation type="journal article" date="2019" name="Int. J. Syst. Evol. Microbiol.">
        <title>The Global Catalogue of Microorganisms (GCM) 10K type strain sequencing project: providing services to taxonomists for standard genome sequencing and annotation.</title>
        <authorList>
            <consortium name="The Broad Institute Genomics Platform"/>
            <consortium name="The Broad Institute Genome Sequencing Center for Infectious Disease"/>
            <person name="Wu L."/>
            <person name="Ma J."/>
        </authorList>
    </citation>
    <scope>NUCLEOTIDE SEQUENCE [LARGE SCALE GENOMIC DNA]</scope>
    <source>
        <strain evidence="1 2">JCM 8542</strain>
    </source>
</reference>
<name>A0ABN0SW97_9FIRM</name>
<evidence type="ECO:0000313" key="1">
    <source>
        <dbReference type="EMBL" id="GAA0203214.1"/>
    </source>
</evidence>
<dbReference type="Pfam" id="PF05137">
    <property type="entry name" value="PilN"/>
    <property type="match status" value="1"/>
</dbReference>
<gene>
    <name evidence="1" type="ORF">GCM10008919_03160</name>
</gene>
<proteinExistence type="predicted"/>
<dbReference type="RefSeq" id="WP_304987717.1">
    <property type="nucleotide sequence ID" value="NZ_BAAACR010000002.1"/>
</dbReference>
<dbReference type="InterPro" id="IPR007813">
    <property type="entry name" value="PilN"/>
</dbReference>
<sequence length="393" mass="42186">MFGGVGFRLRAPCVAVGLYPAVHGLLLVRLDAVGAADGAWQVTESRTPAHGCPAPSEARALAAFVRTELVRAGWENLPLALALPATEAKTGQRELPVRLAGAELRAALLWAERAEADERGEQLSCERCLCCMALPDEPSPCYWTACMEEERVRGYFAAFRALGLDLRRLTICPEEEGVYADMTAAARAPHTSWETVRSEAAPAVYAGLLLRTGTAEHLYWTEEKPLRERIRAVAAPLIAVLAGVVFVACVSADIASCMTAREAAARAGEELQQHTSEHGHMEAFAALRGDVAQREEALRAFAAESLPLRALLVHLGSVSTDGIRFTDVRAEGRSVRMDGIAADYTVLAAFMKTMEEDSFFPAAVTLAHTGAASAREGEAASAAGIRFTLHGDW</sequence>
<evidence type="ECO:0008006" key="3">
    <source>
        <dbReference type="Google" id="ProtNLM"/>
    </source>
</evidence>
<keyword evidence="2" id="KW-1185">Reference proteome</keyword>
<organism evidence="1 2">
    <name type="scientific">Selenomonas dianae</name>
    <dbReference type="NCBI Taxonomy" id="135079"/>
    <lineage>
        <taxon>Bacteria</taxon>
        <taxon>Bacillati</taxon>
        <taxon>Bacillota</taxon>
        <taxon>Negativicutes</taxon>
        <taxon>Selenomonadales</taxon>
        <taxon>Selenomonadaceae</taxon>
        <taxon>Selenomonas</taxon>
    </lineage>
</organism>
<dbReference type="Proteomes" id="UP001500399">
    <property type="component" value="Unassembled WGS sequence"/>
</dbReference>
<accession>A0ABN0SW97</accession>
<protein>
    <recommendedName>
        <fullName evidence="3">Fimbrial assembly protein PilN</fullName>
    </recommendedName>
</protein>
<evidence type="ECO:0000313" key="2">
    <source>
        <dbReference type="Proteomes" id="UP001500399"/>
    </source>
</evidence>